<dbReference type="Proteomes" id="UP000179807">
    <property type="component" value="Unassembled WGS sequence"/>
</dbReference>
<evidence type="ECO:0000313" key="1">
    <source>
        <dbReference type="EMBL" id="OHT15055.1"/>
    </source>
</evidence>
<sequence length="242" mass="28329">MKNLVLSRSNRMKRRKSAKINTEELEHVKFQKEVEAGLYRPTPDEVDQIVLIPHFEDKKLYNFCQPSTAPTKSSELCKNTNVPPGLSPEQYAKIREEAYKKAVGIYENEFSKDCSVIFKRKSLVNNVSVEDLLSLDKAEIMVNDLCYDSSYEVLRNAVIRLSQEVQDLDMQNKILSSHIQLLDKAKQMLEVTEKCSIEAVQWEKNKIKEYYHMKYNEKKEGQKRVYQRFIKNKNEIPKPTTK</sequence>
<dbReference type="VEuPathDB" id="TrichDB:TRFO_42733"/>
<dbReference type="GeneID" id="94849169"/>
<comment type="caution">
    <text evidence="1">The sequence shown here is derived from an EMBL/GenBank/DDBJ whole genome shotgun (WGS) entry which is preliminary data.</text>
</comment>
<evidence type="ECO:0000313" key="2">
    <source>
        <dbReference type="Proteomes" id="UP000179807"/>
    </source>
</evidence>
<organism evidence="1 2">
    <name type="scientific">Tritrichomonas foetus</name>
    <dbReference type="NCBI Taxonomy" id="1144522"/>
    <lineage>
        <taxon>Eukaryota</taxon>
        <taxon>Metamonada</taxon>
        <taxon>Parabasalia</taxon>
        <taxon>Tritrichomonadida</taxon>
        <taxon>Tritrichomonadidae</taxon>
        <taxon>Tritrichomonas</taxon>
    </lineage>
</organism>
<proteinExistence type="predicted"/>
<protein>
    <submittedName>
        <fullName evidence="1">Uncharacterized protein</fullName>
    </submittedName>
</protein>
<dbReference type="OrthoDB" id="8964853at2759"/>
<keyword evidence="2" id="KW-1185">Reference proteome</keyword>
<accession>A0A1J4KUU2</accession>
<dbReference type="RefSeq" id="XP_068368191.1">
    <property type="nucleotide sequence ID" value="XM_068514465.1"/>
</dbReference>
<name>A0A1J4KUU2_9EUKA</name>
<reference evidence="1" key="1">
    <citation type="submission" date="2016-10" db="EMBL/GenBank/DDBJ databases">
        <authorList>
            <person name="Benchimol M."/>
            <person name="Almeida L.G."/>
            <person name="Vasconcelos A.T."/>
            <person name="Perreira-Neves A."/>
            <person name="Rosa I.A."/>
            <person name="Tasca T."/>
            <person name="Bogo M.R."/>
            <person name="de Souza W."/>
        </authorList>
    </citation>
    <scope>NUCLEOTIDE SEQUENCE [LARGE SCALE GENOMIC DNA]</scope>
    <source>
        <strain evidence="1">K</strain>
    </source>
</reference>
<dbReference type="EMBL" id="MLAK01000278">
    <property type="protein sequence ID" value="OHT15055.1"/>
    <property type="molecule type" value="Genomic_DNA"/>
</dbReference>
<dbReference type="AlphaFoldDB" id="A0A1J4KUU2"/>
<gene>
    <name evidence="1" type="ORF">TRFO_42733</name>
</gene>